<name>A0A6M4IIT5_9BACT</name>
<keyword evidence="3" id="KW-1185">Reference proteome</keyword>
<dbReference type="GO" id="GO:0016758">
    <property type="term" value="F:hexosyltransferase activity"/>
    <property type="evidence" value="ECO:0007669"/>
    <property type="project" value="UniProtKB-ARBA"/>
</dbReference>
<evidence type="ECO:0000313" key="3">
    <source>
        <dbReference type="Proteomes" id="UP000500938"/>
    </source>
</evidence>
<dbReference type="InterPro" id="IPR029044">
    <property type="entry name" value="Nucleotide-diphossugar_trans"/>
</dbReference>
<dbReference type="RefSeq" id="WP_171223966.1">
    <property type="nucleotide sequence ID" value="NZ_CP053085.1"/>
</dbReference>
<dbReference type="SUPFAM" id="SSF53448">
    <property type="entry name" value="Nucleotide-diphospho-sugar transferases"/>
    <property type="match status" value="1"/>
</dbReference>
<gene>
    <name evidence="2" type="ORF">HKW67_02900</name>
</gene>
<organism evidence="2 3">
    <name type="scientific">Gemmatimonas groenlandica</name>
    <dbReference type="NCBI Taxonomy" id="2732249"/>
    <lineage>
        <taxon>Bacteria</taxon>
        <taxon>Pseudomonadati</taxon>
        <taxon>Gemmatimonadota</taxon>
        <taxon>Gemmatimonadia</taxon>
        <taxon>Gemmatimonadales</taxon>
        <taxon>Gemmatimonadaceae</taxon>
        <taxon>Gemmatimonas</taxon>
    </lineage>
</organism>
<dbReference type="EMBL" id="CP053085">
    <property type="protein sequence ID" value="QJR34540.1"/>
    <property type="molecule type" value="Genomic_DNA"/>
</dbReference>
<dbReference type="Gene3D" id="3.90.550.10">
    <property type="entry name" value="Spore Coat Polysaccharide Biosynthesis Protein SpsA, Chain A"/>
    <property type="match status" value="1"/>
</dbReference>
<feature type="domain" description="Glycosyltransferase 2-like" evidence="1">
    <location>
        <begin position="13"/>
        <end position="170"/>
    </location>
</feature>
<dbReference type="AlphaFoldDB" id="A0A6M4IIT5"/>
<protein>
    <submittedName>
        <fullName evidence="2">Glycosyltransferase</fullName>
    </submittedName>
</protein>
<dbReference type="Pfam" id="PF00535">
    <property type="entry name" value="Glycos_transf_2"/>
    <property type="match status" value="1"/>
</dbReference>
<evidence type="ECO:0000259" key="1">
    <source>
        <dbReference type="Pfam" id="PF00535"/>
    </source>
</evidence>
<evidence type="ECO:0000313" key="2">
    <source>
        <dbReference type="EMBL" id="QJR34540.1"/>
    </source>
</evidence>
<dbReference type="KEGG" id="ggr:HKW67_02900"/>
<proteinExistence type="predicted"/>
<accession>A0A6M4IIT5</accession>
<dbReference type="Proteomes" id="UP000500938">
    <property type="component" value="Chromosome"/>
</dbReference>
<sequence>MPAAPIRQQKRLSVIVAARTPSATLEEVLRSLAAQHRASELDVILADGSPDGSMAMIRHRCLPQARHISLPGGNLPALKAAAIRQAEGDFIAMLDPSDAADPDWADQIIEGFADPGVTAVGGVVLQAGSGSAGNVSAYLFEYGAFNPPVTPGDTQGDLPGNNVAYRRAALTDTCADILAAEGFNKPFVHERIRAAGGRLVIRPSMRVRHLTNYPFIAFGVRRFHYGRCFGATRVRRASRGKKWLFRLFAPAVPPLLMSRHLRRAWQHPANRRLLPRAALALCGVCAFWGMGEWLGYWFGPGHSCQELY</sequence>
<reference evidence="2 3" key="1">
    <citation type="submission" date="2020-05" db="EMBL/GenBank/DDBJ databases">
        <title>Complete genome sequence of Gemmatimonas greenlandica TET16.</title>
        <authorList>
            <person name="Zeng Y."/>
        </authorList>
    </citation>
    <scope>NUCLEOTIDE SEQUENCE [LARGE SCALE GENOMIC DNA]</scope>
    <source>
        <strain evidence="2 3">TET16</strain>
    </source>
</reference>
<dbReference type="PANTHER" id="PTHR22916">
    <property type="entry name" value="GLYCOSYLTRANSFERASE"/>
    <property type="match status" value="1"/>
</dbReference>
<dbReference type="InterPro" id="IPR001173">
    <property type="entry name" value="Glyco_trans_2-like"/>
</dbReference>
<keyword evidence="2" id="KW-0808">Transferase</keyword>